<dbReference type="PANTHER" id="PTHR43364">
    <property type="entry name" value="NADH-SPECIFIC METHYLGLYOXAL REDUCTASE-RELATED"/>
    <property type="match status" value="1"/>
</dbReference>
<accession>A0ABX9NZZ2</accession>
<keyword evidence="3" id="KW-1185">Reference proteome</keyword>
<name>A0ABX9NZZ2_9GAMM</name>
<organism evidence="2 3">
    <name type="scientific">Rahnella inusitata</name>
    <dbReference type="NCBI Taxonomy" id="58169"/>
    <lineage>
        <taxon>Bacteria</taxon>
        <taxon>Pseudomonadati</taxon>
        <taxon>Pseudomonadota</taxon>
        <taxon>Gammaproteobacteria</taxon>
        <taxon>Enterobacterales</taxon>
        <taxon>Yersiniaceae</taxon>
        <taxon>Rahnella</taxon>
    </lineage>
</organism>
<dbReference type="Pfam" id="PF00248">
    <property type="entry name" value="Aldo_ket_red"/>
    <property type="match status" value="1"/>
</dbReference>
<protein>
    <submittedName>
        <fullName evidence="2">Aldo/keto reductase</fullName>
    </submittedName>
</protein>
<evidence type="ECO:0000313" key="2">
    <source>
        <dbReference type="EMBL" id="RJT11271.1"/>
    </source>
</evidence>
<comment type="caution">
    <text evidence="2">The sequence shown here is derived from an EMBL/GenBank/DDBJ whole genome shotgun (WGS) entry which is preliminary data.</text>
</comment>
<gene>
    <name evidence="2" type="ORF">D5396_17940</name>
</gene>
<feature type="domain" description="NADP-dependent oxidoreductase" evidence="1">
    <location>
        <begin position="16"/>
        <end position="314"/>
    </location>
</feature>
<proteinExistence type="predicted"/>
<dbReference type="Proteomes" id="UP000284119">
    <property type="component" value="Unassembled WGS sequence"/>
</dbReference>
<dbReference type="CDD" id="cd19081">
    <property type="entry name" value="AKR_AKR9C1"/>
    <property type="match status" value="1"/>
</dbReference>
<dbReference type="EMBL" id="RAHG01000009">
    <property type="protein sequence ID" value="RJT11271.1"/>
    <property type="molecule type" value="Genomic_DNA"/>
</dbReference>
<dbReference type="PRINTS" id="PR00069">
    <property type="entry name" value="ALDKETRDTASE"/>
</dbReference>
<evidence type="ECO:0000313" key="3">
    <source>
        <dbReference type="Proteomes" id="UP000284119"/>
    </source>
</evidence>
<reference evidence="2 3" key="1">
    <citation type="submission" date="2018-09" db="EMBL/GenBank/DDBJ databases">
        <authorList>
            <person name="Le Fleche-Mateos A."/>
        </authorList>
    </citation>
    <scope>NUCLEOTIDE SEQUENCE [LARGE SCALE GENOMIC DNA]</scope>
    <source>
        <strain evidence="2 3">DSM 30078</strain>
    </source>
</reference>
<evidence type="ECO:0000259" key="1">
    <source>
        <dbReference type="Pfam" id="PF00248"/>
    </source>
</evidence>
<sequence length="318" mass="34803">MSKRELGRSGIQVPVLTFGGNVFGWTVDQSASFSLLDALLDNNLNFIDTADVYSRWVDGNQGGESETIIGNWLKKTGKRDQIVLATKVGKPMGEGKVGLSPRYIKEAVEASLKRLQTDYIDLYQSHDDDADTPLAESLAAFDALIKEGKVRAIGASNYSAPRLAEALKVSKDNGLARYETLQPLYNLYDRKVYEETLEKVVTENGVGVINFYGLASGFLTGKYRTKADASKSKRGESVIERYLDDRGLKVLKGLDQVAEKHGVQPGQVALAWQIARPSITSPIVSATSLQQLNELAQAATLRLDDADIQTLNDASAWK</sequence>
<dbReference type="RefSeq" id="WP_112164898.1">
    <property type="nucleotide sequence ID" value="NZ_JYDE01000007.1"/>
</dbReference>
<dbReference type="InterPro" id="IPR036812">
    <property type="entry name" value="NAD(P)_OxRdtase_dom_sf"/>
</dbReference>
<dbReference type="InterPro" id="IPR023210">
    <property type="entry name" value="NADP_OxRdtase_dom"/>
</dbReference>
<dbReference type="InterPro" id="IPR020471">
    <property type="entry name" value="AKR"/>
</dbReference>
<dbReference type="Gene3D" id="3.20.20.100">
    <property type="entry name" value="NADP-dependent oxidoreductase domain"/>
    <property type="match status" value="1"/>
</dbReference>
<dbReference type="SUPFAM" id="SSF51430">
    <property type="entry name" value="NAD(P)-linked oxidoreductase"/>
    <property type="match status" value="1"/>
</dbReference>
<dbReference type="InterPro" id="IPR050523">
    <property type="entry name" value="AKR_Detox_Biosynth"/>
</dbReference>
<dbReference type="PANTHER" id="PTHR43364:SF6">
    <property type="entry name" value="OXIDOREDUCTASE-RELATED"/>
    <property type="match status" value="1"/>
</dbReference>